<reference evidence="1" key="1">
    <citation type="submission" date="2019-08" db="EMBL/GenBank/DDBJ databases">
        <authorList>
            <person name="Kucharzyk K."/>
            <person name="Murdoch R.W."/>
            <person name="Higgins S."/>
            <person name="Loffler F."/>
        </authorList>
    </citation>
    <scope>NUCLEOTIDE SEQUENCE</scope>
</reference>
<organism evidence="1">
    <name type="scientific">bioreactor metagenome</name>
    <dbReference type="NCBI Taxonomy" id="1076179"/>
    <lineage>
        <taxon>unclassified sequences</taxon>
        <taxon>metagenomes</taxon>
        <taxon>ecological metagenomes</taxon>
    </lineage>
</organism>
<dbReference type="InterPro" id="IPR025373">
    <property type="entry name" value="DUF4363"/>
</dbReference>
<protein>
    <submittedName>
        <fullName evidence="1">Uncharacterized protein</fullName>
    </submittedName>
</protein>
<proteinExistence type="predicted"/>
<dbReference type="Pfam" id="PF14276">
    <property type="entry name" value="DUF4363"/>
    <property type="match status" value="1"/>
</dbReference>
<dbReference type="EMBL" id="VSSQ01007001">
    <property type="protein sequence ID" value="MPM34527.1"/>
    <property type="molecule type" value="Genomic_DNA"/>
</dbReference>
<sequence length="121" mass="13829">MALALAVLLAAAGICNQLWYHWVSEEMTAALNRVFDLVEQGDYEKADLAMADLQALREKLKTMLDITSNHSEMDLLNEALVRTRVFLEERDLEQFAVESTYLAQLITHIYDRERVSIGNIL</sequence>
<dbReference type="AlphaFoldDB" id="A0A644Z1M9"/>
<accession>A0A644Z1M9</accession>
<comment type="caution">
    <text evidence="1">The sequence shown here is derived from an EMBL/GenBank/DDBJ whole genome shotgun (WGS) entry which is preliminary data.</text>
</comment>
<gene>
    <name evidence="1" type="ORF">SDC9_81113</name>
</gene>
<name>A0A644Z1M9_9ZZZZ</name>
<evidence type="ECO:0000313" key="1">
    <source>
        <dbReference type="EMBL" id="MPM34527.1"/>
    </source>
</evidence>